<dbReference type="Proteomes" id="UP000032221">
    <property type="component" value="Unassembled WGS sequence"/>
</dbReference>
<dbReference type="STRING" id="280871.TL10_28270"/>
<dbReference type="OrthoDB" id="9788370at2"/>
<keyword evidence="14" id="KW-0067">ATP-binding</keyword>
<evidence type="ECO:0000256" key="16">
    <source>
        <dbReference type="ARBA" id="ARBA00029570"/>
    </source>
</evidence>
<keyword evidence="11" id="KW-0808">Transferase</keyword>
<dbReference type="AlphaFoldDB" id="A0A0D1JMF7"/>
<dbReference type="GO" id="GO:0009236">
    <property type="term" value="P:cobalamin biosynthetic process"/>
    <property type="evidence" value="ECO:0007669"/>
    <property type="project" value="UniProtKB-UniPathway"/>
</dbReference>
<dbReference type="GO" id="GO:0005524">
    <property type="term" value="F:ATP binding"/>
    <property type="evidence" value="ECO:0007669"/>
    <property type="project" value="UniProtKB-KW"/>
</dbReference>
<dbReference type="PIRSF" id="PIRSF006135">
    <property type="entry name" value="CobU"/>
    <property type="match status" value="1"/>
</dbReference>
<dbReference type="PATRIC" id="fig|280871.6.peg.5866"/>
<feature type="active site" description="GMP-histidine intermediate" evidence="18">
    <location>
        <position position="52"/>
    </location>
</feature>
<feature type="binding site" evidence="19">
    <location>
        <begin position="35"/>
        <end position="37"/>
    </location>
    <ligand>
        <name>GTP</name>
        <dbReference type="ChEBI" id="CHEBI:37565"/>
    </ligand>
</feature>
<feature type="binding site" evidence="19">
    <location>
        <begin position="7"/>
        <end position="14"/>
    </location>
    <ligand>
        <name>GTP</name>
        <dbReference type="ChEBI" id="CHEBI:37565"/>
    </ligand>
</feature>
<evidence type="ECO:0000256" key="7">
    <source>
        <dbReference type="ARBA" id="ARBA00007490"/>
    </source>
</evidence>
<sequence>MRTLVLGGIRSGKSQWAEDWIGRAAGPSGPVRYVATGSVDGDVDFAARVSAHQNRRPNHWSTVESADVASTLPVSGTATMVDDIGGWLVAAMDRCAAWTGGSIQAEVDGLTSAVSEFTGPLALVSPEVGLTVVPATESGRRFADELGSLNQRLAAVCDRVVLVVAGQPLTVKEPR</sequence>
<comment type="similarity">
    <text evidence="7">Belongs to the CobU/CobP family.</text>
</comment>
<dbReference type="GO" id="GO:0008820">
    <property type="term" value="F:cobinamide phosphate guanylyltransferase activity"/>
    <property type="evidence" value="ECO:0007669"/>
    <property type="project" value="UniProtKB-EC"/>
</dbReference>
<evidence type="ECO:0000256" key="15">
    <source>
        <dbReference type="ARBA" id="ARBA00023134"/>
    </source>
</evidence>
<proteinExistence type="inferred from homology"/>
<dbReference type="GO" id="GO:0005525">
    <property type="term" value="F:GTP binding"/>
    <property type="evidence" value="ECO:0007669"/>
    <property type="project" value="UniProtKB-KW"/>
</dbReference>
<dbReference type="GO" id="GO:0043752">
    <property type="term" value="F:adenosylcobinamide kinase activity"/>
    <property type="evidence" value="ECO:0007669"/>
    <property type="project" value="UniProtKB-EC"/>
</dbReference>
<comment type="caution">
    <text evidence="20">The sequence shown here is derived from an EMBL/GenBank/DDBJ whole genome shotgun (WGS) entry which is preliminary data.</text>
</comment>
<keyword evidence="10" id="KW-0169">Cobalamin biosynthesis</keyword>
<comment type="catalytic activity">
    <reaction evidence="1">
        <text>adenosylcob(III)inamide + ATP = adenosylcob(III)inamide phosphate + ADP + H(+)</text>
        <dbReference type="Rhea" id="RHEA:15769"/>
        <dbReference type="ChEBI" id="CHEBI:2480"/>
        <dbReference type="ChEBI" id="CHEBI:15378"/>
        <dbReference type="ChEBI" id="CHEBI:30616"/>
        <dbReference type="ChEBI" id="CHEBI:58502"/>
        <dbReference type="ChEBI" id="CHEBI:456216"/>
        <dbReference type="EC" id="2.7.1.156"/>
    </reaction>
</comment>
<evidence type="ECO:0000256" key="1">
    <source>
        <dbReference type="ARBA" id="ARBA00000312"/>
    </source>
</evidence>
<accession>A0A0D1JMF7</accession>
<feature type="binding site" evidence="19">
    <location>
        <position position="82"/>
    </location>
    <ligand>
        <name>GTP</name>
        <dbReference type="ChEBI" id="CHEBI:37565"/>
    </ligand>
</feature>
<evidence type="ECO:0000256" key="10">
    <source>
        <dbReference type="ARBA" id="ARBA00022573"/>
    </source>
</evidence>
<evidence type="ECO:0000256" key="14">
    <source>
        <dbReference type="ARBA" id="ARBA00022840"/>
    </source>
</evidence>
<evidence type="ECO:0000256" key="4">
    <source>
        <dbReference type="ARBA" id="ARBA00003889"/>
    </source>
</evidence>
<name>A0A0D1JMF7_9MYCO</name>
<evidence type="ECO:0000256" key="6">
    <source>
        <dbReference type="ARBA" id="ARBA00005159"/>
    </source>
</evidence>
<dbReference type="Pfam" id="PF02283">
    <property type="entry name" value="CobU"/>
    <property type="match status" value="1"/>
</dbReference>
<dbReference type="PANTHER" id="PTHR34848">
    <property type="match status" value="1"/>
</dbReference>
<comment type="catalytic activity">
    <reaction evidence="2">
        <text>adenosylcob(III)inamide phosphate + GTP + H(+) = adenosylcob(III)inamide-GDP + diphosphate</text>
        <dbReference type="Rhea" id="RHEA:22712"/>
        <dbReference type="ChEBI" id="CHEBI:15378"/>
        <dbReference type="ChEBI" id="CHEBI:33019"/>
        <dbReference type="ChEBI" id="CHEBI:37565"/>
        <dbReference type="ChEBI" id="CHEBI:58502"/>
        <dbReference type="ChEBI" id="CHEBI:60487"/>
        <dbReference type="EC" id="2.7.7.62"/>
    </reaction>
</comment>
<evidence type="ECO:0000256" key="2">
    <source>
        <dbReference type="ARBA" id="ARBA00000711"/>
    </source>
</evidence>
<keyword evidence="21" id="KW-1185">Reference proteome</keyword>
<comment type="pathway">
    <text evidence="6">Cofactor biosynthesis; adenosylcobalamin biosynthesis; adenosylcobalamin from cob(II)yrinate a,c-diamide: step 5/7.</text>
</comment>
<dbReference type="CDD" id="cd00544">
    <property type="entry name" value="CobU"/>
    <property type="match status" value="1"/>
</dbReference>
<evidence type="ECO:0000256" key="18">
    <source>
        <dbReference type="PIRSR" id="PIRSR006135-1"/>
    </source>
</evidence>
<dbReference type="Gene3D" id="3.40.50.300">
    <property type="entry name" value="P-loop containing nucleotide triphosphate hydrolases"/>
    <property type="match status" value="1"/>
</dbReference>
<evidence type="ECO:0000256" key="12">
    <source>
        <dbReference type="ARBA" id="ARBA00022741"/>
    </source>
</evidence>
<dbReference type="PANTHER" id="PTHR34848:SF1">
    <property type="entry name" value="BIFUNCTIONAL ADENOSYLCOBALAMIN BIOSYNTHESIS PROTEIN COBU"/>
    <property type="match status" value="1"/>
</dbReference>
<keyword evidence="15 19" id="KW-0342">GTP-binding</keyword>
<evidence type="ECO:0000256" key="13">
    <source>
        <dbReference type="ARBA" id="ARBA00022777"/>
    </source>
</evidence>
<dbReference type="RefSeq" id="WP_043988270.1">
    <property type="nucleotide sequence ID" value="NZ_JXST01000068.1"/>
</dbReference>
<evidence type="ECO:0000256" key="11">
    <source>
        <dbReference type="ARBA" id="ARBA00022679"/>
    </source>
</evidence>
<organism evidence="20 21">
    <name type="scientific">Mycolicibacterium llatzerense</name>
    <dbReference type="NCBI Taxonomy" id="280871"/>
    <lineage>
        <taxon>Bacteria</taxon>
        <taxon>Bacillati</taxon>
        <taxon>Actinomycetota</taxon>
        <taxon>Actinomycetes</taxon>
        <taxon>Mycobacteriales</taxon>
        <taxon>Mycobacteriaceae</taxon>
        <taxon>Mycolicibacterium</taxon>
    </lineage>
</organism>
<comment type="catalytic activity">
    <reaction evidence="3">
        <text>adenosylcob(III)inamide + GTP = adenosylcob(III)inamide phosphate + GDP + H(+)</text>
        <dbReference type="Rhea" id="RHEA:15765"/>
        <dbReference type="ChEBI" id="CHEBI:2480"/>
        <dbReference type="ChEBI" id="CHEBI:15378"/>
        <dbReference type="ChEBI" id="CHEBI:37565"/>
        <dbReference type="ChEBI" id="CHEBI:58189"/>
        <dbReference type="ChEBI" id="CHEBI:58502"/>
        <dbReference type="EC" id="2.7.1.156"/>
    </reaction>
</comment>
<dbReference type="EC" id="2.7.7.62" evidence="9"/>
<keyword evidence="13 20" id="KW-0418">Kinase</keyword>
<dbReference type="EMBL" id="JXST01000068">
    <property type="protein sequence ID" value="KIU13724.1"/>
    <property type="molecule type" value="Genomic_DNA"/>
</dbReference>
<evidence type="ECO:0000313" key="21">
    <source>
        <dbReference type="Proteomes" id="UP000032221"/>
    </source>
</evidence>
<evidence type="ECO:0000313" key="20">
    <source>
        <dbReference type="EMBL" id="KIU13724.1"/>
    </source>
</evidence>
<feature type="binding site" evidence="19">
    <location>
        <position position="64"/>
    </location>
    <ligand>
        <name>GTP</name>
        <dbReference type="ChEBI" id="CHEBI:37565"/>
    </ligand>
</feature>
<evidence type="ECO:0000256" key="9">
    <source>
        <dbReference type="ARBA" id="ARBA00012523"/>
    </source>
</evidence>
<comment type="function">
    <text evidence="4">Catalyzes ATP-dependent phosphorylation of adenosylcobinamide and addition of GMP to adenosylcobinamide phosphate.</text>
</comment>
<gene>
    <name evidence="20" type="ORF">TL10_28270</name>
</gene>
<evidence type="ECO:0000256" key="17">
    <source>
        <dbReference type="ARBA" id="ARBA00030571"/>
    </source>
</evidence>
<reference evidence="20 21" key="1">
    <citation type="submission" date="2015-01" db="EMBL/GenBank/DDBJ databases">
        <title>Genome sequence of Mycobacterium llatzerense and Mycobacterium immunogenum recovered from brain abscess.</title>
        <authorList>
            <person name="Greninger A.L."/>
            <person name="Langelier C."/>
            <person name="Cunningham G."/>
            <person name="Chiu C.Y."/>
            <person name="Miller S."/>
        </authorList>
    </citation>
    <scope>NUCLEOTIDE SEQUENCE [LARGE SCALE GENOMIC DNA]</scope>
    <source>
        <strain evidence="20 21">CLUC14</strain>
    </source>
</reference>
<protein>
    <recommendedName>
        <fullName evidence="16">Adenosylcobinamide kinase</fullName>
        <ecNumber evidence="8">2.7.1.156</ecNumber>
        <ecNumber evidence="9">2.7.7.62</ecNumber>
    </recommendedName>
    <alternativeName>
        <fullName evidence="17">Adenosylcobinamide-phosphate guanylyltransferase</fullName>
    </alternativeName>
</protein>
<dbReference type="InterPro" id="IPR027417">
    <property type="entry name" value="P-loop_NTPase"/>
</dbReference>
<evidence type="ECO:0000256" key="5">
    <source>
        <dbReference type="ARBA" id="ARBA00004692"/>
    </source>
</evidence>
<comment type="pathway">
    <text evidence="5">Cofactor biosynthesis; adenosylcobalamin biosynthesis; adenosylcobalamin from cob(II)yrinate a,c-diamide: step 6/7.</text>
</comment>
<evidence type="ECO:0000256" key="3">
    <source>
        <dbReference type="ARBA" id="ARBA00001522"/>
    </source>
</evidence>
<dbReference type="UniPathway" id="UPA00148">
    <property type="reaction ID" value="UER00236"/>
</dbReference>
<keyword evidence="12 19" id="KW-0547">Nucleotide-binding</keyword>
<dbReference type="EC" id="2.7.1.156" evidence="8"/>
<dbReference type="InterPro" id="IPR003203">
    <property type="entry name" value="CobU/CobP"/>
</dbReference>
<evidence type="ECO:0000256" key="8">
    <source>
        <dbReference type="ARBA" id="ARBA00012016"/>
    </source>
</evidence>
<evidence type="ECO:0000256" key="19">
    <source>
        <dbReference type="PIRSR" id="PIRSR006135-2"/>
    </source>
</evidence>
<dbReference type="SUPFAM" id="SSF52540">
    <property type="entry name" value="P-loop containing nucleoside triphosphate hydrolases"/>
    <property type="match status" value="1"/>
</dbReference>